<gene>
    <name evidence="3" type="ORF">C453_10720</name>
</gene>
<proteinExistence type="predicted"/>
<dbReference type="RefSeq" id="WP_008324449.1">
    <property type="nucleotide sequence ID" value="NZ_AOLK01000018.1"/>
</dbReference>
<dbReference type="GO" id="GO:0005975">
    <property type="term" value="P:carbohydrate metabolic process"/>
    <property type="evidence" value="ECO:0007669"/>
    <property type="project" value="InterPro"/>
</dbReference>
<evidence type="ECO:0000256" key="1">
    <source>
        <dbReference type="SAM" id="MobiDB-lite"/>
    </source>
</evidence>
<evidence type="ECO:0000259" key="2">
    <source>
        <dbReference type="Pfam" id="PF03190"/>
    </source>
</evidence>
<feature type="region of interest" description="Disordered" evidence="1">
    <location>
        <begin position="1"/>
        <end position="25"/>
    </location>
</feature>
<dbReference type="Proteomes" id="UP000011612">
    <property type="component" value="Unassembled WGS sequence"/>
</dbReference>
<dbReference type="Pfam" id="PF03190">
    <property type="entry name" value="Thioredox_DsbH"/>
    <property type="match status" value="1"/>
</dbReference>
<feature type="domain" description="Spermatogenesis-associated protein 20-like TRX" evidence="2">
    <location>
        <begin position="8"/>
        <end position="168"/>
    </location>
</feature>
<evidence type="ECO:0000313" key="3">
    <source>
        <dbReference type="EMBL" id="ELZ85048.1"/>
    </source>
</evidence>
<dbReference type="InterPro" id="IPR036249">
    <property type="entry name" value="Thioredoxin-like_sf"/>
</dbReference>
<dbReference type="EMBL" id="AOLK01000018">
    <property type="protein sequence ID" value="ELZ85048.1"/>
    <property type="molecule type" value="Genomic_DNA"/>
</dbReference>
<dbReference type="InterPro" id="IPR024705">
    <property type="entry name" value="Ssp411"/>
</dbReference>
<dbReference type="AlphaFoldDB" id="M0HMR2"/>
<dbReference type="InterPro" id="IPR004879">
    <property type="entry name" value="Ssp411-like_TRX"/>
</dbReference>
<dbReference type="PIRSF" id="PIRSF006402">
    <property type="entry name" value="UCP006402_thioredoxin"/>
    <property type="match status" value="1"/>
</dbReference>
<dbReference type="SUPFAM" id="SSF48208">
    <property type="entry name" value="Six-hairpin glycosidases"/>
    <property type="match status" value="1"/>
</dbReference>
<dbReference type="PANTHER" id="PTHR42899:SF1">
    <property type="entry name" value="SPERMATOGENESIS-ASSOCIATED PROTEIN 20"/>
    <property type="match status" value="1"/>
</dbReference>
<dbReference type="PATRIC" id="fig|1230453.4.peg.2117"/>
<dbReference type="Gene3D" id="1.50.10.10">
    <property type="match status" value="2"/>
</dbReference>
<accession>M0HMR2</accession>
<sequence>MTDPVGRNRLDDEQSPYLRQHADNPVNWQPWDETALEAAREADKPIFLSIGYSACHWCHVMADESFSDPDIAETLNEHFVPVKVDREERPDLDRIYQTICQLVTGGGGWPLSVWLTPQGKPFFVGTYFPPEPRRGAPGFRDLVESFAESWQTDRDEIENRAQQWTSAIHDQLEDTPDTPGEAPGSEILDQTVQAALRAADRDDGGFGGGPKFPQPGRIDSLLRGYAITGRREALDVAVESLDAMANGGLRDHLGGGFHRYCVDKDWTVPHFEKMLYDQAGLVPRYLDTYRLTGTEAYADVAVETFEFVRRELSHDDGGFFATLDAQSGGEEGTFYVWTPDEVRSLLPELEADLFCDRYGITPGGNFENKTTVLNVSATVSDLAEEYDLSEDEVEDKLAEARKALFAARSGRERPARDEKIIAGWNGLMISAFAQGAVALEDDSLADDARRALDFIREHLWDADAEHLSRRVMNGEVKGDGYLEDYAFLARGAFDLYQATGDVEPLAFALDLGRAIHREFYDDAAGTLYFTPESGEALVTRPQEATDQSTPSSLGVATSLFLDLEHFAPDAGFGEAADAVLETHANRIRGSPLEHVSLALAAEKAASGVPELTIAADEIPAEWRETLASRYLPGLVVAPRPATDDELDAWLDELELDEAPPIWAAREADGGEPTVYACENFTCSAPTHDIDEALAWFTAGQDA</sequence>
<name>M0HMR2_HALEO</name>
<reference evidence="3 4" key="1">
    <citation type="journal article" date="2014" name="PLoS Genet.">
        <title>Phylogenetically driven sequencing of extremely halophilic archaea reveals strategies for static and dynamic osmo-response.</title>
        <authorList>
            <person name="Becker E.A."/>
            <person name="Seitzer P.M."/>
            <person name="Tritt A."/>
            <person name="Larsen D."/>
            <person name="Krusor M."/>
            <person name="Yao A.I."/>
            <person name="Wu D."/>
            <person name="Madern D."/>
            <person name="Eisen J.A."/>
            <person name="Darling A.E."/>
            <person name="Facciotti M.T."/>
        </authorList>
    </citation>
    <scope>NUCLEOTIDE SEQUENCE [LARGE SCALE GENOMIC DNA]</scope>
    <source>
        <strain evidence="3 4">ATCC BAA-1513</strain>
    </source>
</reference>
<feature type="compositionally biased region" description="Basic and acidic residues" evidence="1">
    <location>
        <begin position="1"/>
        <end position="12"/>
    </location>
</feature>
<dbReference type="OrthoDB" id="28016at2157"/>
<evidence type="ECO:0000313" key="4">
    <source>
        <dbReference type="Proteomes" id="UP000011612"/>
    </source>
</evidence>
<comment type="caution">
    <text evidence="3">The sequence shown here is derived from an EMBL/GenBank/DDBJ whole genome shotgun (WGS) entry which is preliminary data.</text>
</comment>
<dbReference type="SUPFAM" id="SSF52833">
    <property type="entry name" value="Thioredoxin-like"/>
    <property type="match status" value="1"/>
</dbReference>
<keyword evidence="4" id="KW-1185">Reference proteome</keyword>
<protein>
    <recommendedName>
        <fullName evidence="2">Spermatogenesis-associated protein 20-like TRX domain-containing protein</fullName>
    </recommendedName>
</protein>
<dbReference type="PANTHER" id="PTHR42899">
    <property type="entry name" value="SPERMATOGENESIS-ASSOCIATED PROTEIN 20"/>
    <property type="match status" value="1"/>
</dbReference>
<organism evidence="3 4">
    <name type="scientific">Haloferax elongans ATCC BAA-1513</name>
    <dbReference type="NCBI Taxonomy" id="1230453"/>
    <lineage>
        <taxon>Archaea</taxon>
        <taxon>Methanobacteriati</taxon>
        <taxon>Methanobacteriota</taxon>
        <taxon>Stenosarchaea group</taxon>
        <taxon>Halobacteria</taxon>
        <taxon>Halobacteriales</taxon>
        <taxon>Haloferacaceae</taxon>
        <taxon>Haloferax</taxon>
    </lineage>
</organism>
<dbReference type="InterPro" id="IPR008928">
    <property type="entry name" value="6-hairpin_glycosidase_sf"/>
</dbReference>
<dbReference type="InterPro" id="IPR012341">
    <property type="entry name" value="6hp_glycosidase-like_sf"/>
</dbReference>
<dbReference type="STRING" id="1230453.C453_10720"/>
<dbReference type="Gene3D" id="3.40.30.10">
    <property type="entry name" value="Glutaredoxin"/>
    <property type="match status" value="1"/>
</dbReference>
<dbReference type="CDD" id="cd02955">
    <property type="entry name" value="SSP411"/>
    <property type="match status" value="1"/>
</dbReference>